<organism evidence="1 2">
    <name type="scientific">Circinella minor</name>
    <dbReference type="NCBI Taxonomy" id="1195481"/>
    <lineage>
        <taxon>Eukaryota</taxon>
        <taxon>Fungi</taxon>
        <taxon>Fungi incertae sedis</taxon>
        <taxon>Mucoromycota</taxon>
        <taxon>Mucoromycotina</taxon>
        <taxon>Mucoromycetes</taxon>
        <taxon>Mucorales</taxon>
        <taxon>Lichtheimiaceae</taxon>
        <taxon>Circinella</taxon>
    </lineage>
</organism>
<comment type="caution">
    <text evidence="1">The sequence shown here is derived from an EMBL/GenBank/DDBJ whole genome shotgun (WGS) entry which is preliminary data.</text>
</comment>
<dbReference type="EMBL" id="JAEPRB010000107">
    <property type="protein sequence ID" value="KAG2221484.1"/>
    <property type="molecule type" value="Genomic_DNA"/>
</dbReference>
<name>A0A8H7VNT9_9FUNG</name>
<evidence type="ECO:0000313" key="1">
    <source>
        <dbReference type="EMBL" id="KAG2221484.1"/>
    </source>
</evidence>
<dbReference type="Proteomes" id="UP000646827">
    <property type="component" value="Unassembled WGS sequence"/>
</dbReference>
<evidence type="ECO:0000313" key="2">
    <source>
        <dbReference type="Proteomes" id="UP000646827"/>
    </source>
</evidence>
<protein>
    <submittedName>
        <fullName evidence="1">Uncharacterized protein</fullName>
    </submittedName>
</protein>
<sequence length="78" mass="8851">MFESLPISPTCRSTSSIARRYTEQQPIVTKLKNNDGTIQDLLELVSRSTQNIRLCVLDYAGLSDDPVDVKNFIRYESV</sequence>
<dbReference type="AlphaFoldDB" id="A0A8H7VNT9"/>
<proteinExistence type="predicted"/>
<reference evidence="1 2" key="1">
    <citation type="submission" date="2020-12" db="EMBL/GenBank/DDBJ databases">
        <title>Metabolic potential, ecology and presence of endohyphal bacteria is reflected in genomic diversity of Mucoromycotina.</title>
        <authorList>
            <person name="Muszewska A."/>
            <person name="Okrasinska A."/>
            <person name="Steczkiewicz K."/>
            <person name="Drgas O."/>
            <person name="Orlowska M."/>
            <person name="Perlinska-Lenart U."/>
            <person name="Aleksandrzak-Piekarczyk T."/>
            <person name="Szatraj K."/>
            <person name="Zielenkiewicz U."/>
            <person name="Pilsyk S."/>
            <person name="Malc E."/>
            <person name="Mieczkowski P."/>
            <person name="Kruszewska J.S."/>
            <person name="Biernat P."/>
            <person name="Pawlowska J."/>
        </authorList>
    </citation>
    <scope>NUCLEOTIDE SEQUENCE [LARGE SCALE GENOMIC DNA]</scope>
    <source>
        <strain evidence="1 2">CBS 142.35</strain>
    </source>
</reference>
<accession>A0A8H7VNT9</accession>
<keyword evidence="2" id="KW-1185">Reference proteome</keyword>
<dbReference type="OrthoDB" id="2306559at2759"/>
<gene>
    <name evidence="1" type="ORF">INT45_008809</name>
</gene>